<keyword evidence="2" id="KW-1185">Reference proteome</keyword>
<evidence type="ECO:0000313" key="1">
    <source>
        <dbReference type="EMBL" id="GFY16505.1"/>
    </source>
</evidence>
<gene>
    <name evidence="1" type="ORF">TNCV_735341</name>
</gene>
<dbReference type="AlphaFoldDB" id="A0A8X6VQN2"/>
<sequence length="72" mass="8305">MVTFWAAEFKRGNKSLGDDECSGRPNTATTNENIAKVHQMVLDDHRIKWYWDRTHDMPAMVGYLNHWATAAP</sequence>
<comment type="caution">
    <text evidence="1">The sequence shown here is derived from an EMBL/GenBank/DDBJ whole genome shotgun (WGS) entry which is preliminary data.</text>
</comment>
<dbReference type="Proteomes" id="UP000887159">
    <property type="component" value="Unassembled WGS sequence"/>
</dbReference>
<reference evidence="1" key="1">
    <citation type="submission" date="2020-08" db="EMBL/GenBank/DDBJ databases">
        <title>Multicomponent nature underlies the extraordinary mechanical properties of spider dragline silk.</title>
        <authorList>
            <person name="Kono N."/>
            <person name="Nakamura H."/>
            <person name="Mori M."/>
            <person name="Yoshida Y."/>
            <person name="Ohtoshi R."/>
            <person name="Malay A.D."/>
            <person name="Moran D.A.P."/>
            <person name="Tomita M."/>
            <person name="Numata K."/>
            <person name="Arakawa K."/>
        </authorList>
    </citation>
    <scope>NUCLEOTIDE SEQUENCE</scope>
</reference>
<name>A0A8X6VQN2_TRICX</name>
<accession>A0A8X6VQN2</accession>
<dbReference type="EMBL" id="BMAU01021339">
    <property type="protein sequence ID" value="GFY16505.1"/>
    <property type="molecule type" value="Genomic_DNA"/>
</dbReference>
<organism evidence="1 2">
    <name type="scientific">Trichonephila clavipes</name>
    <name type="common">Golden silk orbweaver</name>
    <name type="synonym">Nephila clavipes</name>
    <dbReference type="NCBI Taxonomy" id="2585209"/>
    <lineage>
        <taxon>Eukaryota</taxon>
        <taxon>Metazoa</taxon>
        <taxon>Ecdysozoa</taxon>
        <taxon>Arthropoda</taxon>
        <taxon>Chelicerata</taxon>
        <taxon>Arachnida</taxon>
        <taxon>Araneae</taxon>
        <taxon>Araneomorphae</taxon>
        <taxon>Entelegynae</taxon>
        <taxon>Araneoidea</taxon>
        <taxon>Nephilidae</taxon>
        <taxon>Trichonephila</taxon>
    </lineage>
</organism>
<proteinExistence type="predicted"/>
<evidence type="ECO:0000313" key="2">
    <source>
        <dbReference type="Proteomes" id="UP000887159"/>
    </source>
</evidence>
<protein>
    <submittedName>
        <fullName evidence="1">Uncharacterized protein</fullName>
    </submittedName>
</protein>